<evidence type="ECO:0000256" key="1">
    <source>
        <dbReference type="ARBA" id="ARBA00022729"/>
    </source>
</evidence>
<proteinExistence type="predicted"/>
<dbReference type="Gene3D" id="3.40.50.1980">
    <property type="entry name" value="Nitrogenase molybdenum iron protein domain"/>
    <property type="match status" value="2"/>
</dbReference>
<sequence length="296" mass="32347" precursor="true">MAYPFSLIVVLFLGLSAMIPWRCEAGMLPGPGGEAIRVPHDPTRIVSLAPSITEILFSLGAGHRLAGATDLCDFPSEASLLPKVGRFPGPDLERIVSLRPDLCIALKNVNPADLLDRLGTFGIPVYVVEPKDLSTTMETILELGRLLDAEARAQELVGGMSSRVERVKSRVAKVGSRPGVFLQIGVTPIVSVGSHTFIDELITLSGGRNLAQGPVPYPRFSREQVLALQPEVIIITSMTRGLVFERVRDEWREWESLPAVKNQRIFIVDSDLIDRPTARLAEGLEMLAGLIHPELF</sequence>
<dbReference type="PANTHER" id="PTHR30535">
    <property type="entry name" value="VITAMIN B12-BINDING PROTEIN"/>
    <property type="match status" value="1"/>
</dbReference>
<evidence type="ECO:0000313" key="4">
    <source>
        <dbReference type="Proteomes" id="UP000001784"/>
    </source>
</evidence>
<dbReference type="PANTHER" id="PTHR30535:SF34">
    <property type="entry name" value="MOLYBDATE-BINDING PROTEIN MOLA"/>
    <property type="match status" value="1"/>
</dbReference>
<name>A0LLW7_SYNFM</name>
<dbReference type="HOGENOM" id="CLU_038034_2_8_7"/>
<dbReference type="Pfam" id="PF01497">
    <property type="entry name" value="Peripla_BP_2"/>
    <property type="match status" value="1"/>
</dbReference>
<evidence type="ECO:0000313" key="3">
    <source>
        <dbReference type="EMBL" id="ABK18419.1"/>
    </source>
</evidence>
<dbReference type="InParanoid" id="A0LLW7"/>
<dbReference type="PROSITE" id="PS50983">
    <property type="entry name" value="FE_B12_PBP"/>
    <property type="match status" value="1"/>
</dbReference>
<dbReference type="NCBIfam" id="NF038402">
    <property type="entry name" value="TroA_like"/>
    <property type="match status" value="1"/>
</dbReference>
<dbReference type="AlphaFoldDB" id="A0LLW7"/>
<evidence type="ECO:0000259" key="2">
    <source>
        <dbReference type="PROSITE" id="PS50983"/>
    </source>
</evidence>
<organism evidence="3 4">
    <name type="scientific">Syntrophobacter fumaroxidans (strain DSM 10017 / MPOB)</name>
    <dbReference type="NCBI Taxonomy" id="335543"/>
    <lineage>
        <taxon>Bacteria</taxon>
        <taxon>Pseudomonadati</taxon>
        <taxon>Thermodesulfobacteriota</taxon>
        <taxon>Syntrophobacteria</taxon>
        <taxon>Syntrophobacterales</taxon>
        <taxon>Syntrophobacteraceae</taxon>
        <taxon>Syntrophobacter</taxon>
    </lineage>
</organism>
<dbReference type="InterPro" id="IPR054828">
    <property type="entry name" value="Vit_B12_bind_prot"/>
</dbReference>
<dbReference type="Proteomes" id="UP000001784">
    <property type="component" value="Chromosome"/>
</dbReference>
<dbReference type="eggNOG" id="COG0614">
    <property type="taxonomic scope" value="Bacteria"/>
</dbReference>
<accession>A0LLW7</accession>
<dbReference type="InterPro" id="IPR050902">
    <property type="entry name" value="ABC_Transporter_SBP"/>
</dbReference>
<keyword evidence="4" id="KW-1185">Reference proteome</keyword>
<protein>
    <submittedName>
        <fullName evidence="3">Periplasmic binding protein</fullName>
    </submittedName>
</protein>
<reference evidence="3 4" key="1">
    <citation type="submission" date="2006-10" db="EMBL/GenBank/DDBJ databases">
        <title>Complete sequence of Syntrophobacter fumaroxidans MPOB.</title>
        <authorList>
            <consortium name="US DOE Joint Genome Institute"/>
            <person name="Copeland A."/>
            <person name="Lucas S."/>
            <person name="Lapidus A."/>
            <person name="Barry K."/>
            <person name="Detter J.C."/>
            <person name="Glavina del Rio T."/>
            <person name="Hammon N."/>
            <person name="Israni S."/>
            <person name="Pitluck S."/>
            <person name="Goltsman E.G."/>
            <person name="Martinez M."/>
            <person name="Schmutz J."/>
            <person name="Larimer F."/>
            <person name="Land M."/>
            <person name="Hauser L."/>
            <person name="Kyrpides N."/>
            <person name="Kim E."/>
            <person name="Boone D.R."/>
            <person name="Brockman F."/>
            <person name="Culley D."/>
            <person name="Ferry J."/>
            <person name="Gunsalus R."/>
            <person name="McInerney M.J."/>
            <person name="Morrison M."/>
            <person name="Plugge C."/>
            <person name="Rohlin L."/>
            <person name="Scholten J."/>
            <person name="Sieber J."/>
            <person name="Stams A.J.M."/>
            <person name="Worm P."/>
            <person name="Henstra A.M."/>
            <person name="Richardson P."/>
        </authorList>
    </citation>
    <scope>NUCLEOTIDE SEQUENCE [LARGE SCALE GENOMIC DNA]</scope>
    <source>
        <strain evidence="4">DSM 10017 / MPOB</strain>
    </source>
</reference>
<dbReference type="RefSeq" id="WP_011699586.1">
    <property type="nucleotide sequence ID" value="NC_008554.1"/>
</dbReference>
<keyword evidence="1" id="KW-0732">Signal</keyword>
<dbReference type="EMBL" id="CP000478">
    <property type="protein sequence ID" value="ABK18419.1"/>
    <property type="molecule type" value="Genomic_DNA"/>
</dbReference>
<dbReference type="OrthoDB" id="9787830at2"/>
<dbReference type="FunCoup" id="A0LLW7">
    <property type="interactions" value="209"/>
</dbReference>
<dbReference type="KEGG" id="sfu:Sfum_2741"/>
<feature type="domain" description="Fe/B12 periplasmic-binding" evidence="2">
    <location>
        <begin position="44"/>
        <end position="295"/>
    </location>
</feature>
<gene>
    <name evidence="3" type="ordered locus">Sfum_2741</name>
</gene>
<dbReference type="GO" id="GO:0071281">
    <property type="term" value="P:cellular response to iron ion"/>
    <property type="evidence" value="ECO:0007669"/>
    <property type="project" value="TreeGrafter"/>
</dbReference>
<dbReference type="SUPFAM" id="SSF53807">
    <property type="entry name" value="Helical backbone' metal receptor"/>
    <property type="match status" value="1"/>
</dbReference>
<dbReference type="STRING" id="335543.Sfum_2741"/>
<dbReference type="CDD" id="cd01144">
    <property type="entry name" value="BtuF"/>
    <property type="match status" value="1"/>
</dbReference>
<dbReference type="InterPro" id="IPR002491">
    <property type="entry name" value="ABC_transptr_periplasmic_BD"/>
</dbReference>